<dbReference type="KEGG" id="hdo:MUK72_11040"/>
<feature type="domain" description="VOC" evidence="1">
    <location>
        <begin position="4"/>
        <end position="112"/>
    </location>
</feature>
<keyword evidence="4" id="KW-1185">Reference proteome</keyword>
<reference evidence="3" key="2">
    <citation type="submission" date="2022-04" db="EMBL/GenBank/DDBJ databases">
        <title>Sequencing and genomic assembly of Halococcus dombrowskii.</title>
        <authorList>
            <person name="Lim S.W."/>
            <person name="MacLea K.S."/>
        </authorList>
    </citation>
    <scope>NUCLEOTIDE SEQUENCE</scope>
    <source>
        <strain evidence="3">H4</strain>
    </source>
</reference>
<dbReference type="Proteomes" id="UP001500962">
    <property type="component" value="Unassembled WGS sequence"/>
</dbReference>
<name>A0AAV3SCB2_HALDO</name>
<dbReference type="EMBL" id="CP095005">
    <property type="protein sequence ID" value="UOO94498.1"/>
    <property type="molecule type" value="Genomic_DNA"/>
</dbReference>
<gene>
    <name evidence="2" type="ORF">GCM10008985_03200</name>
    <name evidence="3" type="ORF">MUK72_11040</name>
</gene>
<proteinExistence type="predicted"/>
<reference evidence="2" key="1">
    <citation type="journal article" date="2014" name="Int. J. Syst. Evol. Microbiol.">
        <title>Complete genome sequence of Corynebacterium casei LMG S-19264T (=DSM 44701T), isolated from a smear-ripened cheese.</title>
        <authorList>
            <consortium name="US DOE Joint Genome Institute (JGI-PGF)"/>
            <person name="Walter F."/>
            <person name="Albersmeier A."/>
            <person name="Kalinowski J."/>
            <person name="Ruckert C."/>
        </authorList>
    </citation>
    <scope>NUCLEOTIDE SEQUENCE</scope>
    <source>
        <strain evidence="2">JCM 12289</strain>
    </source>
</reference>
<protein>
    <submittedName>
        <fullName evidence="3">VOC family protein</fullName>
    </submittedName>
</protein>
<organism evidence="2 5">
    <name type="scientific">Halococcus dombrowskii</name>
    <dbReference type="NCBI Taxonomy" id="179637"/>
    <lineage>
        <taxon>Archaea</taxon>
        <taxon>Methanobacteriati</taxon>
        <taxon>Methanobacteriota</taxon>
        <taxon>Stenosarchaea group</taxon>
        <taxon>Halobacteria</taxon>
        <taxon>Halobacteriales</taxon>
        <taxon>Halococcaceae</taxon>
        <taxon>Halococcus</taxon>
    </lineage>
</organism>
<dbReference type="InterPro" id="IPR037523">
    <property type="entry name" value="VOC_core"/>
</dbReference>
<dbReference type="GeneID" id="71762390"/>
<dbReference type="PROSITE" id="PS51819">
    <property type="entry name" value="VOC"/>
    <property type="match status" value="1"/>
</dbReference>
<evidence type="ECO:0000313" key="2">
    <source>
        <dbReference type="EMBL" id="GAA0450893.1"/>
    </source>
</evidence>
<dbReference type="PANTHER" id="PTHR43279">
    <property type="entry name" value="CATECHOL-2,3-DIOXYGENASE"/>
    <property type="match status" value="1"/>
</dbReference>
<evidence type="ECO:0000313" key="4">
    <source>
        <dbReference type="Proteomes" id="UP000830542"/>
    </source>
</evidence>
<dbReference type="PANTHER" id="PTHR43279:SF1">
    <property type="entry name" value="CATECHOL-2,3-DIOXYGENASE"/>
    <property type="match status" value="1"/>
</dbReference>
<evidence type="ECO:0000313" key="3">
    <source>
        <dbReference type="EMBL" id="UOO94498.1"/>
    </source>
</evidence>
<accession>A0AAV3SCB2</accession>
<reference evidence="2" key="3">
    <citation type="submission" date="2023-12" db="EMBL/GenBank/DDBJ databases">
        <authorList>
            <person name="Sun Q."/>
            <person name="Inoue M."/>
        </authorList>
    </citation>
    <scope>NUCLEOTIDE SEQUENCE</scope>
    <source>
        <strain evidence="2">JCM 12289</strain>
    </source>
</reference>
<dbReference type="InterPro" id="IPR004360">
    <property type="entry name" value="Glyas_Fos-R_dOase_dom"/>
</dbReference>
<dbReference type="AlphaFoldDB" id="A0AAV3SCB2"/>
<dbReference type="Pfam" id="PF00903">
    <property type="entry name" value="Glyoxalase"/>
    <property type="match status" value="1"/>
</dbReference>
<dbReference type="SUPFAM" id="SSF54593">
    <property type="entry name" value="Glyoxalase/Bleomycin resistance protein/Dihydroxybiphenyl dioxygenase"/>
    <property type="match status" value="2"/>
</dbReference>
<dbReference type="CDD" id="cd06587">
    <property type="entry name" value="VOC"/>
    <property type="match status" value="1"/>
</dbReference>
<dbReference type="Proteomes" id="UP000830542">
    <property type="component" value="Chromosome"/>
</dbReference>
<evidence type="ECO:0000313" key="5">
    <source>
        <dbReference type="Proteomes" id="UP001500962"/>
    </source>
</evidence>
<dbReference type="Gene3D" id="3.10.180.10">
    <property type="entry name" value="2,3-Dihydroxybiphenyl 1,2-Dioxygenase, domain 1"/>
    <property type="match status" value="2"/>
</dbReference>
<sequence>MISALRWLALEVKDIDHASAFYREQLALDTVRESESEVVLSAGETDLVLRRPSAIPRGGLHTHYALSIPTSEYDDWYDQLAESFDLDEHTFGSARSLYFYDTEGNCVELGESDGEGSGVHGMFEVVLEVAELARAESFYTDLGMEIVDQGSERRRTRLAADGFALELWEPHLGLADARGGVHVDLGVAVGDPKATLEAVGESVRSVERLDDGIRVRDPDGHFVTFVEG</sequence>
<evidence type="ECO:0000259" key="1">
    <source>
        <dbReference type="PROSITE" id="PS51819"/>
    </source>
</evidence>
<dbReference type="RefSeq" id="WP_244700425.1">
    <property type="nucleotide sequence ID" value="NZ_BAAADN010000002.1"/>
</dbReference>
<dbReference type="InterPro" id="IPR029068">
    <property type="entry name" value="Glyas_Bleomycin-R_OHBP_Dase"/>
</dbReference>
<dbReference type="EMBL" id="BAAADN010000002">
    <property type="protein sequence ID" value="GAA0450893.1"/>
    <property type="molecule type" value="Genomic_DNA"/>
</dbReference>